<name>A0A2T0XH94_9BACT</name>
<dbReference type="AlphaFoldDB" id="A0A2T0XH94"/>
<proteinExistence type="predicted"/>
<accession>A0A2T0XH94</accession>
<gene>
    <name evidence="1" type="ORF">DFO77_11261</name>
</gene>
<comment type="caution">
    <text evidence="1">The sequence shown here is derived from an EMBL/GenBank/DDBJ whole genome shotgun (WGS) entry which is preliminary data.</text>
</comment>
<evidence type="ECO:0000313" key="1">
    <source>
        <dbReference type="EMBL" id="RCW33897.1"/>
    </source>
</evidence>
<dbReference type="InterPro" id="IPR007709">
    <property type="entry name" value="N-FG_amidohydro"/>
</dbReference>
<protein>
    <submittedName>
        <fullName evidence="1">Putative N-formylglutamate amidohydrolase</fullName>
    </submittedName>
</protein>
<evidence type="ECO:0000313" key="2">
    <source>
        <dbReference type="Proteomes" id="UP000252733"/>
    </source>
</evidence>
<dbReference type="Proteomes" id="UP000252733">
    <property type="component" value="Unassembled WGS sequence"/>
</dbReference>
<reference evidence="1 2" key="1">
    <citation type="submission" date="2018-07" db="EMBL/GenBank/DDBJ databases">
        <title>Freshwater and sediment microbial communities from various areas in North America, analyzing microbe dynamics in response to fracking.</title>
        <authorList>
            <person name="Lamendella R."/>
        </authorList>
    </citation>
    <scope>NUCLEOTIDE SEQUENCE [LARGE SCALE GENOMIC DNA]</scope>
    <source>
        <strain evidence="1 2">160A</strain>
    </source>
</reference>
<sequence>MVKGAFPGKIAVVLSCEHGGNVVPDAFSGLFRNASGILASHRGWDPGALDLFMEMGDAGVDFSLFSETTRLLIDLNRSLNKSSLFSEFTRLLEEVQKRTIIDQYYQPFREKFSAHLKSLTDEKRFVLHVSVHSFTPVFEGKERNADVGLLYDPGFGLEKEISLLWKKKMAARLPGLHIRMNYPYLGKNDGHVFALRNQFGPENYAGIELEVNQKYAFSKQFNQSFCGVFKDFLSVLR</sequence>
<keyword evidence="1" id="KW-0378">Hydrolase</keyword>
<keyword evidence="2" id="KW-1185">Reference proteome</keyword>
<dbReference type="Gene3D" id="3.40.630.40">
    <property type="entry name" value="Zn-dependent exopeptidases"/>
    <property type="match status" value="1"/>
</dbReference>
<dbReference type="EMBL" id="QPIZ01000012">
    <property type="protein sequence ID" value="RCW33897.1"/>
    <property type="molecule type" value="Genomic_DNA"/>
</dbReference>
<dbReference type="Pfam" id="PF05013">
    <property type="entry name" value="FGase"/>
    <property type="match status" value="1"/>
</dbReference>
<dbReference type="SUPFAM" id="SSF53187">
    <property type="entry name" value="Zn-dependent exopeptidases"/>
    <property type="match status" value="1"/>
</dbReference>
<dbReference type="GO" id="GO:0016787">
    <property type="term" value="F:hydrolase activity"/>
    <property type="evidence" value="ECO:0007669"/>
    <property type="project" value="UniProtKB-KW"/>
</dbReference>
<organism evidence="1 2">
    <name type="scientific">Marinilabilia salmonicolor</name>
    <dbReference type="NCBI Taxonomy" id="989"/>
    <lineage>
        <taxon>Bacteria</taxon>
        <taxon>Pseudomonadati</taxon>
        <taxon>Bacteroidota</taxon>
        <taxon>Bacteroidia</taxon>
        <taxon>Marinilabiliales</taxon>
        <taxon>Marinilabiliaceae</taxon>
        <taxon>Marinilabilia</taxon>
    </lineage>
</organism>